<keyword evidence="2" id="KW-1133">Transmembrane helix</keyword>
<dbReference type="EMBL" id="QPJD01000002">
    <property type="protein sequence ID" value="RCW51293.1"/>
    <property type="molecule type" value="Genomic_DNA"/>
</dbReference>
<keyword evidence="2" id="KW-0472">Membrane</keyword>
<feature type="transmembrane region" description="Helical" evidence="2">
    <location>
        <begin position="6"/>
        <end position="26"/>
    </location>
</feature>
<keyword evidence="4" id="KW-1185">Reference proteome</keyword>
<keyword evidence="2" id="KW-0812">Transmembrane</keyword>
<comment type="caution">
    <text evidence="3">The sequence shown here is derived from an EMBL/GenBank/DDBJ whole genome shotgun (WGS) entry which is preliminary data.</text>
</comment>
<accession>A0A368W6C1</accession>
<dbReference type="AlphaFoldDB" id="A0A368W6C1"/>
<evidence type="ECO:0000313" key="4">
    <source>
        <dbReference type="Proteomes" id="UP000252415"/>
    </source>
</evidence>
<protein>
    <submittedName>
        <fullName evidence="3">Uncharacterized protein</fullName>
    </submittedName>
</protein>
<gene>
    <name evidence="3" type="ORF">DFP97_102491</name>
</gene>
<feature type="region of interest" description="Disordered" evidence="1">
    <location>
        <begin position="28"/>
        <end position="99"/>
    </location>
</feature>
<feature type="compositionally biased region" description="Basic and acidic residues" evidence="1">
    <location>
        <begin position="53"/>
        <end position="69"/>
    </location>
</feature>
<name>A0A368W6C1_9BACL</name>
<proteinExistence type="predicted"/>
<reference evidence="3 4" key="1">
    <citation type="submission" date="2018-07" db="EMBL/GenBank/DDBJ databases">
        <title>Genomic Encyclopedia of Type Strains, Phase III (KMG-III): the genomes of soil and plant-associated and newly described type strains.</title>
        <authorList>
            <person name="Whitman W."/>
        </authorList>
    </citation>
    <scope>NUCLEOTIDE SEQUENCE [LARGE SCALE GENOMIC DNA]</scope>
    <source>
        <strain evidence="3 4">CECT 7506</strain>
    </source>
</reference>
<evidence type="ECO:0000256" key="2">
    <source>
        <dbReference type="SAM" id="Phobius"/>
    </source>
</evidence>
<sequence>MKIIEFLLNNIFVVVIIIGALASLFGKAGSKKKPNQMPDFGGGGLPRMPFPQKNDKERSDERRPVERTETQTLYRPRPEQERQPSASQEGNAAVTAAQAAALERSLHKAAAANAKTQGVAGRQTANQSAMAASVEADDIRKAIVWAEILGPPRSKRPYRK</sequence>
<evidence type="ECO:0000256" key="1">
    <source>
        <dbReference type="SAM" id="MobiDB-lite"/>
    </source>
</evidence>
<dbReference type="RefSeq" id="WP_114378778.1">
    <property type="nucleotide sequence ID" value="NZ_QPJD01000002.1"/>
</dbReference>
<dbReference type="OrthoDB" id="1798639at2"/>
<organism evidence="3 4">
    <name type="scientific">Paenibacillus prosopidis</name>
    <dbReference type="NCBI Taxonomy" id="630520"/>
    <lineage>
        <taxon>Bacteria</taxon>
        <taxon>Bacillati</taxon>
        <taxon>Bacillota</taxon>
        <taxon>Bacilli</taxon>
        <taxon>Bacillales</taxon>
        <taxon>Paenibacillaceae</taxon>
        <taxon>Paenibacillus</taxon>
    </lineage>
</organism>
<dbReference type="Proteomes" id="UP000252415">
    <property type="component" value="Unassembled WGS sequence"/>
</dbReference>
<evidence type="ECO:0000313" key="3">
    <source>
        <dbReference type="EMBL" id="RCW51293.1"/>
    </source>
</evidence>